<keyword evidence="14" id="KW-0472">Membrane</keyword>
<comment type="catalytic activity">
    <reaction evidence="17">
        <text>(9Z)-octadecenoyl-CoA + H2O = (9Z)-octadecenoate + CoA + H(+)</text>
        <dbReference type="Rhea" id="RHEA:40139"/>
        <dbReference type="ChEBI" id="CHEBI:15377"/>
        <dbReference type="ChEBI" id="CHEBI:15378"/>
        <dbReference type="ChEBI" id="CHEBI:30823"/>
        <dbReference type="ChEBI" id="CHEBI:57287"/>
        <dbReference type="ChEBI" id="CHEBI:57387"/>
    </reaction>
    <physiologicalReaction direction="left-to-right" evidence="17">
        <dbReference type="Rhea" id="RHEA:40140"/>
    </physiologicalReaction>
</comment>
<evidence type="ECO:0000256" key="6">
    <source>
        <dbReference type="ARBA" id="ARBA00022490"/>
    </source>
</evidence>
<comment type="catalytic activity">
    <reaction evidence="23">
        <text>hexadecanoyl-CoA + H2O = hexadecanoate + CoA + H(+)</text>
        <dbReference type="Rhea" id="RHEA:16645"/>
        <dbReference type="ChEBI" id="CHEBI:7896"/>
        <dbReference type="ChEBI" id="CHEBI:15377"/>
        <dbReference type="ChEBI" id="CHEBI:15378"/>
        <dbReference type="ChEBI" id="CHEBI:57287"/>
        <dbReference type="ChEBI" id="CHEBI:57379"/>
        <dbReference type="EC" id="3.1.2.2"/>
    </reaction>
    <physiologicalReaction direction="left-to-right" evidence="23">
        <dbReference type="Rhea" id="RHEA:16646"/>
    </physiologicalReaction>
</comment>
<dbReference type="Pfam" id="PF03061">
    <property type="entry name" value="4HBT"/>
    <property type="match status" value="1"/>
</dbReference>
<dbReference type="EMBL" id="JATAAI010000035">
    <property type="protein sequence ID" value="KAK1735092.1"/>
    <property type="molecule type" value="Genomic_DNA"/>
</dbReference>
<keyword evidence="15" id="KW-0966">Cell projection</keyword>
<evidence type="ECO:0000256" key="15">
    <source>
        <dbReference type="ARBA" id="ARBA00023273"/>
    </source>
</evidence>
<dbReference type="InterPro" id="IPR052365">
    <property type="entry name" value="THEM4/THEM5_acyl-CoA_thioest"/>
</dbReference>
<dbReference type="SUPFAM" id="SSF54637">
    <property type="entry name" value="Thioesterase/thiol ester dehydrase-isomerase"/>
    <property type="match status" value="1"/>
</dbReference>
<evidence type="ECO:0000256" key="17">
    <source>
        <dbReference type="ARBA" id="ARBA00037002"/>
    </source>
</evidence>
<keyword evidence="7" id="KW-0053">Apoptosis</keyword>
<evidence type="ECO:0000256" key="18">
    <source>
        <dbReference type="ARBA" id="ARBA00038456"/>
    </source>
</evidence>
<evidence type="ECO:0000313" key="28">
    <source>
        <dbReference type="EMBL" id="KAK1735092.1"/>
    </source>
</evidence>
<keyword evidence="13" id="KW-0496">Mitochondrion</keyword>
<dbReference type="Gene3D" id="3.10.129.10">
    <property type="entry name" value="Hotdog Thioesterase"/>
    <property type="match status" value="1"/>
</dbReference>
<evidence type="ECO:0000256" key="21">
    <source>
        <dbReference type="ARBA" id="ARBA00043210"/>
    </source>
</evidence>
<dbReference type="CDD" id="cd03443">
    <property type="entry name" value="PaaI_thioesterase"/>
    <property type="match status" value="1"/>
</dbReference>
<evidence type="ECO:0000256" key="8">
    <source>
        <dbReference type="ARBA" id="ARBA00022792"/>
    </source>
</evidence>
<evidence type="ECO:0000256" key="3">
    <source>
        <dbReference type="ARBA" id="ARBA00004632"/>
    </source>
</evidence>
<dbReference type="PANTHER" id="PTHR12418">
    <property type="entry name" value="ACYL-COENZYME A THIOESTERASE THEM4"/>
    <property type="match status" value="1"/>
</dbReference>
<evidence type="ECO:0000256" key="26">
    <source>
        <dbReference type="ARBA" id="ARBA00048180"/>
    </source>
</evidence>
<sequence>MRLCTLNSHKTSAFAAASSVSFLAAFSNCAGVNNDDDDDRCEQNIKDPKMPVTWLQQWHTLRTKFSMGKDDILNINNAPYKSRTLSSTTKCEAALNHTTISSLDSNKIKQQLSMDGMDFYYLKMNPDDMFEPSTLDSHAIFGPLLGANLIERFNVYKRVNISQSTEQPKRNEIAVVDIKLGTRLNGHSGVVHGGIISLLLDTALGFAYHICLYEDKENIAVTANLKIDFRAPFREGSEAVVRVYLDRIEGRKIFFSAVLESKDGSVVYAEATSLFIKVNRSKVVKNN</sequence>
<proteinExistence type="inferred from homology"/>
<evidence type="ECO:0000256" key="23">
    <source>
        <dbReference type="ARBA" id="ARBA00047734"/>
    </source>
</evidence>
<organism evidence="28 29">
    <name type="scientific">Skeletonema marinoi</name>
    <dbReference type="NCBI Taxonomy" id="267567"/>
    <lineage>
        <taxon>Eukaryota</taxon>
        <taxon>Sar</taxon>
        <taxon>Stramenopiles</taxon>
        <taxon>Ochrophyta</taxon>
        <taxon>Bacillariophyta</taxon>
        <taxon>Coscinodiscophyceae</taxon>
        <taxon>Thalassiosirophycidae</taxon>
        <taxon>Thalassiosirales</taxon>
        <taxon>Skeletonemataceae</taxon>
        <taxon>Skeletonema</taxon>
        <taxon>Skeletonema marinoi-dohrnii complex</taxon>
    </lineage>
</organism>
<evidence type="ECO:0000256" key="22">
    <source>
        <dbReference type="ARBA" id="ARBA00047588"/>
    </source>
</evidence>
<keyword evidence="5" id="KW-1003">Cell membrane</keyword>
<comment type="catalytic activity">
    <reaction evidence="26">
        <text>tetradecanoyl-CoA + H2O = tetradecanoate + CoA + H(+)</text>
        <dbReference type="Rhea" id="RHEA:40119"/>
        <dbReference type="ChEBI" id="CHEBI:15377"/>
        <dbReference type="ChEBI" id="CHEBI:15378"/>
        <dbReference type="ChEBI" id="CHEBI:30807"/>
        <dbReference type="ChEBI" id="CHEBI:57287"/>
        <dbReference type="ChEBI" id="CHEBI:57385"/>
    </reaction>
    <physiologicalReaction direction="left-to-right" evidence="26">
        <dbReference type="Rhea" id="RHEA:40120"/>
    </physiologicalReaction>
</comment>
<evidence type="ECO:0000256" key="25">
    <source>
        <dbReference type="ARBA" id="ARBA00048074"/>
    </source>
</evidence>
<feature type="domain" description="Thioesterase" evidence="27">
    <location>
        <begin position="189"/>
        <end position="267"/>
    </location>
</feature>
<dbReference type="GO" id="GO:0016787">
    <property type="term" value="F:hydrolase activity"/>
    <property type="evidence" value="ECO:0007669"/>
    <property type="project" value="UniProtKB-KW"/>
</dbReference>
<dbReference type="GO" id="GO:0005743">
    <property type="term" value="C:mitochondrial inner membrane"/>
    <property type="evidence" value="ECO:0007669"/>
    <property type="project" value="UniProtKB-SubCell"/>
</dbReference>
<dbReference type="InterPro" id="IPR029069">
    <property type="entry name" value="HotDog_dom_sf"/>
</dbReference>
<evidence type="ECO:0000256" key="7">
    <source>
        <dbReference type="ARBA" id="ARBA00022703"/>
    </source>
</evidence>
<comment type="subcellular location">
    <subcellularLocation>
        <location evidence="3">Cell projection</location>
        <location evidence="3">Ruffle membrane</location>
    </subcellularLocation>
    <subcellularLocation>
        <location evidence="1">Cytoplasm</location>
    </subcellularLocation>
    <subcellularLocation>
        <location evidence="4">Mitochondrion inner membrane</location>
        <topology evidence="4">Peripheral membrane protein</topology>
    </subcellularLocation>
    <subcellularLocation>
        <location evidence="2">Mitochondrion intermembrane space</location>
    </subcellularLocation>
</comment>
<comment type="catalytic activity">
    <reaction evidence="22">
        <text>octanoyl-CoA + H2O = octanoate + CoA + H(+)</text>
        <dbReference type="Rhea" id="RHEA:30143"/>
        <dbReference type="ChEBI" id="CHEBI:15377"/>
        <dbReference type="ChEBI" id="CHEBI:15378"/>
        <dbReference type="ChEBI" id="CHEBI:25646"/>
        <dbReference type="ChEBI" id="CHEBI:57287"/>
        <dbReference type="ChEBI" id="CHEBI:57386"/>
    </reaction>
    <physiologicalReaction direction="left-to-right" evidence="22">
        <dbReference type="Rhea" id="RHEA:30144"/>
    </physiologicalReaction>
</comment>
<evidence type="ECO:0000256" key="16">
    <source>
        <dbReference type="ARBA" id="ARBA00035852"/>
    </source>
</evidence>
<keyword evidence="8" id="KW-0999">Mitochondrion inner membrane</keyword>
<evidence type="ECO:0000256" key="13">
    <source>
        <dbReference type="ARBA" id="ARBA00023128"/>
    </source>
</evidence>
<accession>A0AAD8XWQ0</accession>
<dbReference type="EC" id="3.1.2.2" evidence="19"/>
<comment type="catalytic activity">
    <reaction evidence="24">
        <text>decanoyl-CoA + H2O = decanoate + CoA + H(+)</text>
        <dbReference type="Rhea" id="RHEA:40059"/>
        <dbReference type="ChEBI" id="CHEBI:15377"/>
        <dbReference type="ChEBI" id="CHEBI:15378"/>
        <dbReference type="ChEBI" id="CHEBI:27689"/>
        <dbReference type="ChEBI" id="CHEBI:57287"/>
        <dbReference type="ChEBI" id="CHEBI:61430"/>
    </reaction>
    <physiologicalReaction direction="left-to-right" evidence="24">
        <dbReference type="Rhea" id="RHEA:40060"/>
    </physiologicalReaction>
</comment>
<reference evidence="28" key="1">
    <citation type="submission" date="2023-06" db="EMBL/GenBank/DDBJ databases">
        <title>Survivors Of The Sea: Transcriptome response of Skeletonema marinoi to long-term dormancy.</title>
        <authorList>
            <person name="Pinder M.I.M."/>
            <person name="Kourtchenko O."/>
            <person name="Robertson E.K."/>
            <person name="Larsson T."/>
            <person name="Maumus F."/>
            <person name="Osuna-Cruz C.M."/>
            <person name="Vancaester E."/>
            <person name="Stenow R."/>
            <person name="Vandepoele K."/>
            <person name="Ploug H."/>
            <person name="Bruchert V."/>
            <person name="Godhe A."/>
            <person name="Topel M."/>
        </authorList>
    </citation>
    <scope>NUCLEOTIDE SEQUENCE</scope>
    <source>
        <strain evidence="28">R05AC</strain>
    </source>
</reference>
<dbReference type="GO" id="GO:0005758">
    <property type="term" value="C:mitochondrial intermembrane space"/>
    <property type="evidence" value="ECO:0007669"/>
    <property type="project" value="UniProtKB-SubCell"/>
</dbReference>
<evidence type="ECO:0000256" key="1">
    <source>
        <dbReference type="ARBA" id="ARBA00004496"/>
    </source>
</evidence>
<comment type="catalytic activity">
    <reaction evidence="16">
        <text>(5Z,8Z,11Z,14Z)-eicosatetraenoyl-CoA + H2O = (5Z,8Z,11Z,14Z)-eicosatetraenoate + CoA + H(+)</text>
        <dbReference type="Rhea" id="RHEA:40151"/>
        <dbReference type="ChEBI" id="CHEBI:15377"/>
        <dbReference type="ChEBI" id="CHEBI:15378"/>
        <dbReference type="ChEBI" id="CHEBI:32395"/>
        <dbReference type="ChEBI" id="CHEBI:57287"/>
        <dbReference type="ChEBI" id="CHEBI:57368"/>
    </reaction>
    <physiologicalReaction direction="left-to-right" evidence="16">
        <dbReference type="Rhea" id="RHEA:40152"/>
    </physiologicalReaction>
</comment>
<evidence type="ECO:0000256" key="4">
    <source>
        <dbReference type="ARBA" id="ARBA00004637"/>
    </source>
</evidence>
<evidence type="ECO:0000256" key="12">
    <source>
        <dbReference type="ARBA" id="ARBA00023098"/>
    </source>
</evidence>
<dbReference type="GO" id="GO:0032587">
    <property type="term" value="C:ruffle membrane"/>
    <property type="evidence" value="ECO:0007669"/>
    <property type="project" value="UniProtKB-SubCell"/>
</dbReference>
<evidence type="ECO:0000256" key="14">
    <source>
        <dbReference type="ARBA" id="ARBA00023136"/>
    </source>
</evidence>
<comment type="similarity">
    <text evidence="18">Belongs to the THEM4/THEM5 thioesterase family.</text>
</comment>
<comment type="caution">
    <text evidence="28">The sequence shown here is derived from an EMBL/GenBank/DDBJ whole genome shotgun (WGS) entry which is preliminary data.</text>
</comment>
<keyword evidence="11" id="KW-0809">Transit peptide</keyword>
<keyword evidence="6" id="KW-0963">Cytoplasm</keyword>
<dbReference type="Proteomes" id="UP001224775">
    <property type="component" value="Unassembled WGS sequence"/>
</dbReference>
<evidence type="ECO:0000256" key="10">
    <source>
        <dbReference type="ARBA" id="ARBA00022832"/>
    </source>
</evidence>
<evidence type="ECO:0000256" key="11">
    <source>
        <dbReference type="ARBA" id="ARBA00022946"/>
    </source>
</evidence>
<keyword evidence="12" id="KW-0443">Lipid metabolism</keyword>
<dbReference type="InterPro" id="IPR006683">
    <property type="entry name" value="Thioestr_dom"/>
</dbReference>
<evidence type="ECO:0000313" key="29">
    <source>
        <dbReference type="Proteomes" id="UP001224775"/>
    </source>
</evidence>
<dbReference type="AlphaFoldDB" id="A0AAD8XWQ0"/>
<dbReference type="PANTHER" id="PTHR12418:SF19">
    <property type="entry name" value="ACYL-COENZYME A THIOESTERASE THEM4"/>
    <property type="match status" value="1"/>
</dbReference>
<evidence type="ECO:0000256" key="5">
    <source>
        <dbReference type="ARBA" id="ARBA00022475"/>
    </source>
</evidence>
<evidence type="ECO:0000256" key="24">
    <source>
        <dbReference type="ARBA" id="ARBA00047969"/>
    </source>
</evidence>
<protein>
    <recommendedName>
        <fullName evidence="20">Acyl-coenzyme A thioesterase THEM4</fullName>
        <ecNumber evidence="19">3.1.2.2</ecNumber>
    </recommendedName>
    <alternativeName>
        <fullName evidence="21">Thioesterase superfamily member 4</fullName>
    </alternativeName>
</protein>
<dbReference type="GO" id="GO:0006631">
    <property type="term" value="P:fatty acid metabolic process"/>
    <property type="evidence" value="ECO:0007669"/>
    <property type="project" value="UniProtKB-KW"/>
</dbReference>
<keyword evidence="10" id="KW-0276">Fatty acid metabolism</keyword>
<evidence type="ECO:0000256" key="20">
    <source>
        <dbReference type="ARBA" id="ARBA00040123"/>
    </source>
</evidence>
<evidence type="ECO:0000256" key="19">
    <source>
        <dbReference type="ARBA" id="ARBA00038848"/>
    </source>
</evidence>
<evidence type="ECO:0000259" key="27">
    <source>
        <dbReference type="Pfam" id="PF03061"/>
    </source>
</evidence>
<keyword evidence="9 28" id="KW-0378">Hydrolase</keyword>
<gene>
    <name evidence="28" type="ORF">QTG54_014158</name>
</gene>
<evidence type="ECO:0000256" key="9">
    <source>
        <dbReference type="ARBA" id="ARBA00022801"/>
    </source>
</evidence>
<keyword evidence="29" id="KW-1185">Reference proteome</keyword>
<comment type="catalytic activity">
    <reaction evidence="25">
        <text>dodecanoyl-CoA + H2O = dodecanoate + CoA + H(+)</text>
        <dbReference type="Rhea" id="RHEA:30135"/>
        <dbReference type="ChEBI" id="CHEBI:15377"/>
        <dbReference type="ChEBI" id="CHEBI:15378"/>
        <dbReference type="ChEBI" id="CHEBI:18262"/>
        <dbReference type="ChEBI" id="CHEBI:57287"/>
        <dbReference type="ChEBI" id="CHEBI:57375"/>
    </reaction>
    <physiologicalReaction direction="left-to-right" evidence="25">
        <dbReference type="Rhea" id="RHEA:30136"/>
    </physiologicalReaction>
</comment>
<name>A0AAD8XWQ0_9STRA</name>
<evidence type="ECO:0000256" key="2">
    <source>
        <dbReference type="ARBA" id="ARBA00004569"/>
    </source>
</evidence>